<dbReference type="RefSeq" id="WP_188754369.1">
    <property type="nucleotide sequence ID" value="NZ_BMJY01000001.1"/>
</dbReference>
<name>A0A917IDA5_9MICO</name>
<organism evidence="1 2">
    <name type="scientific">Microbacterium album</name>
    <dbReference type="NCBI Taxonomy" id="2053191"/>
    <lineage>
        <taxon>Bacteria</taxon>
        <taxon>Bacillati</taxon>
        <taxon>Actinomycetota</taxon>
        <taxon>Actinomycetes</taxon>
        <taxon>Micrococcales</taxon>
        <taxon>Microbacteriaceae</taxon>
        <taxon>Microbacterium</taxon>
    </lineage>
</organism>
<proteinExistence type="predicted"/>
<protein>
    <submittedName>
        <fullName evidence="1">Uncharacterized protein</fullName>
    </submittedName>
</protein>
<keyword evidence="2" id="KW-1185">Reference proteome</keyword>
<comment type="caution">
    <text evidence="1">The sequence shown here is derived from an EMBL/GenBank/DDBJ whole genome shotgun (WGS) entry which is preliminary data.</text>
</comment>
<dbReference type="Proteomes" id="UP000657592">
    <property type="component" value="Unassembled WGS sequence"/>
</dbReference>
<accession>A0A917IDA5</accession>
<reference evidence="1" key="2">
    <citation type="submission" date="2020-09" db="EMBL/GenBank/DDBJ databases">
        <authorList>
            <person name="Sun Q."/>
            <person name="Zhou Y."/>
        </authorList>
    </citation>
    <scope>NUCLEOTIDE SEQUENCE</scope>
    <source>
        <strain evidence="1">CGMCC 1.15794</strain>
    </source>
</reference>
<reference evidence="1" key="1">
    <citation type="journal article" date="2014" name="Int. J. Syst. Evol. Microbiol.">
        <title>Complete genome sequence of Corynebacterium casei LMG S-19264T (=DSM 44701T), isolated from a smear-ripened cheese.</title>
        <authorList>
            <consortium name="US DOE Joint Genome Institute (JGI-PGF)"/>
            <person name="Walter F."/>
            <person name="Albersmeier A."/>
            <person name="Kalinowski J."/>
            <person name="Ruckert C."/>
        </authorList>
    </citation>
    <scope>NUCLEOTIDE SEQUENCE</scope>
    <source>
        <strain evidence="1">CGMCC 1.15794</strain>
    </source>
</reference>
<dbReference type="EMBL" id="BMJY01000001">
    <property type="protein sequence ID" value="GGH34289.1"/>
    <property type="molecule type" value="Genomic_DNA"/>
</dbReference>
<dbReference type="AlphaFoldDB" id="A0A917IDA5"/>
<evidence type="ECO:0000313" key="1">
    <source>
        <dbReference type="EMBL" id="GGH34289.1"/>
    </source>
</evidence>
<evidence type="ECO:0000313" key="2">
    <source>
        <dbReference type="Proteomes" id="UP000657592"/>
    </source>
</evidence>
<gene>
    <name evidence="1" type="ORF">GCM10010921_01880</name>
</gene>
<sequence>MIDFFPVSLAVDPESPTVIVPNAQAEVFAASDTGFTIPLPITDLSDVPMTLVSGPTGIYPAFKVATGETQVLVRSGGLVTPMTSVLGQLLEVIPDPRAAADGDVPMVQGGEYRAVPLPTAQEMQEAMAATEEASRVAQEAARILQELVDHSGTPLVPDPDREGTFLILNPVAIAPNPAREGTFTIGGAA</sequence>